<organism evidence="1 2">
    <name type="scientific">Alicyclobacillus tolerans</name>
    <dbReference type="NCBI Taxonomy" id="90970"/>
    <lineage>
        <taxon>Bacteria</taxon>
        <taxon>Bacillati</taxon>
        <taxon>Bacillota</taxon>
        <taxon>Bacilli</taxon>
        <taxon>Bacillales</taxon>
        <taxon>Alicyclobacillaceae</taxon>
        <taxon>Alicyclobacillus</taxon>
    </lineage>
</organism>
<accession>A0A1M6TKX6</accession>
<reference evidence="2" key="1">
    <citation type="submission" date="2016-11" db="EMBL/GenBank/DDBJ databases">
        <authorList>
            <person name="Varghese N."/>
            <person name="Submissions S."/>
        </authorList>
    </citation>
    <scope>NUCLEOTIDE SEQUENCE [LARGE SCALE GENOMIC DNA]</scope>
    <source>
        <strain evidence="2">USBA-503</strain>
    </source>
</reference>
<evidence type="ECO:0000313" key="2">
    <source>
        <dbReference type="Proteomes" id="UP000184016"/>
    </source>
</evidence>
<evidence type="ECO:0000313" key="1">
    <source>
        <dbReference type="EMBL" id="SHK57539.1"/>
    </source>
</evidence>
<dbReference type="OrthoDB" id="2376581at2"/>
<dbReference type="Proteomes" id="UP000184016">
    <property type="component" value="Unassembled WGS sequence"/>
</dbReference>
<gene>
    <name evidence="1" type="ORF">SAMN05443507_1172</name>
</gene>
<dbReference type="AlphaFoldDB" id="A0A1M6TKX6"/>
<dbReference type="RefSeq" id="WP_072874489.1">
    <property type="nucleotide sequence ID" value="NZ_FRAF01000017.1"/>
</dbReference>
<keyword evidence="2" id="KW-1185">Reference proteome</keyword>
<dbReference type="STRING" id="1830138.SAMN05443507_1172"/>
<name>A0A1M6TKX6_9BACL</name>
<protein>
    <submittedName>
        <fullName evidence="1">Uncharacterized protein</fullName>
    </submittedName>
</protein>
<dbReference type="EMBL" id="FRAF01000017">
    <property type="protein sequence ID" value="SHK57539.1"/>
    <property type="molecule type" value="Genomic_DNA"/>
</dbReference>
<proteinExistence type="predicted"/>
<sequence length="73" mass="8470">MVNDKDWDDHFPDGVYAVSPDPNSPRLMVRKLVDYCKEHGIPLSDIQRLPPEVMKQFLVYPTKDGTQDEKKPK</sequence>